<reference evidence="1" key="2">
    <citation type="submission" date="2013-05" db="EMBL/GenBank/DDBJ databases">
        <authorList>
            <person name="Carter J.-M."/>
            <person name="Baker S.C."/>
            <person name="Pink R."/>
            <person name="Carter D.R.F."/>
            <person name="Collins A."/>
            <person name="Tomlin J."/>
            <person name="Gibbs M."/>
            <person name="Breuker C.J."/>
        </authorList>
    </citation>
    <scope>NUCLEOTIDE SEQUENCE</scope>
    <source>
        <tissue evidence="1">Ovary</tissue>
    </source>
</reference>
<name>S4NVE2_9NEOP</name>
<reference evidence="1" key="1">
    <citation type="journal article" date="2013" name="BMC Genomics">
        <title>Unscrambling butterfly oogenesis.</title>
        <authorList>
            <person name="Carter J.M."/>
            <person name="Baker S.C."/>
            <person name="Pink R."/>
            <person name="Carter D.R."/>
            <person name="Collins A."/>
            <person name="Tomlin J."/>
            <person name="Gibbs M."/>
            <person name="Breuker C.J."/>
        </authorList>
    </citation>
    <scope>NUCLEOTIDE SEQUENCE</scope>
    <source>
        <tissue evidence="1">Ovary</tissue>
    </source>
</reference>
<accession>S4NVE2</accession>
<proteinExistence type="predicted"/>
<protein>
    <submittedName>
        <fullName evidence="1">Uncharacterized protein</fullName>
    </submittedName>
</protein>
<dbReference type="AlphaFoldDB" id="S4NVE2"/>
<organism evidence="1">
    <name type="scientific">Pararge aegeria</name>
    <name type="common">speckled wood butterfly</name>
    <dbReference type="NCBI Taxonomy" id="116150"/>
    <lineage>
        <taxon>Eukaryota</taxon>
        <taxon>Metazoa</taxon>
        <taxon>Ecdysozoa</taxon>
        <taxon>Arthropoda</taxon>
        <taxon>Hexapoda</taxon>
        <taxon>Insecta</taxon>
        <taxon>Pterygota</taxon>
        <taxon>Neoptera</taxon>
        <taxon>Endopterygota</taxon>
        <taxon>Lepidoptera</taxon>
        <taxon>Glossata</taxon>
        <taxon>Ditrysia</taxon>
        <taxon>Papilionoidea</taxon>
        <taxon>Nymphalidae</taxon>
        <taxon>Satyrinae</taxon>
        <taxon>Satyrini</taxon>
        <taxon>Parargina</taxon>
        <taxon>Pararge</taxon>
    </lineage>
</organism>
<sequence>MMHSPHGPVARAVCFGENEYAVGVGVTRCARALGRARAGASLTGSRPRSRRDGDSLKCQIFVANVHKIV</sequence>
<evidence type="ECO:0000313" key="1">
    <source>
        <dbReference type="EMBL" id="JAA80999.1"/>
    </source>
</evidence>
<dbReference type="EMBL" id="GAIX01011561">
    <property type="protein sequence ID" value="JAA80999.1"/>
    <property type="molecule type" value="Transcribed_RNA"/>
</dbReference>